<reference evidence="2" key="1">
    <citation type="journal article" date="2014" name="Front. Microbiol.">
        <title>High frequency of phylogenetically diverse reductive dehalogenase-homologous genes in deep subseafloor sedimentary metagenomes.</title>
        <authorList>
            <person name="Kawai M."/>
            <person name="Futagami T."/>
            <person name="Toyoda A."/>
            <person name="Takaki Y."/>
            <person name="Nishi S."/>
            <person name="Hori S."/>
            <person name="Arai W."/>
            <person name="Tsubouchi T."/>
            <person name="Morono Y."/>
            <person name="Uchiyama I."/>
            <person name="Ito T."/>
            <person name="Fujiyama A."/>
            <person name="Inagaki F."/>
            <person name="Takami H."/>
        </authorList>
    </citation>
    <scope>NUCLEOTIDE SEQUENCE</scope>
    <source>
        <strain evidence="2">Expedition CK06-06</strain>
    </source>
</reference>
<comment type="caution">
    <text evidence="2">The sequence shown here is derived from an EMBL/GenBank/DDBJ whole genome shotgun (WGS) entry which is preliminary data.</text>
</comment>
<dbReference type="InterPro" id="IPR036390">
    <property type="entry name" value="WH_DNA-bd_sf"/>
</dbReference>
<gene>
    <name evidence="2" type="ORF">S01H4_08037</name>
</gene>
<dbReference type="InterPro" id="IPR001845">
    <property type="entry name" value="HTH_ArsR_DNA-bd_dom"/>
</dbReference>
<dbReference type="GO" id="GO:0003700">
    <property type="term" value="F:DNA-binding transcription factor activity"/>
    <property type="evidence" value="ECO:0007669"/>
    <property type="project" value="InterPro"/>
</dbReference>
<sequence length="109" mass="12769">MLEPVLGNGTIERILFTLESYGQAYPTGLSKMFNIPVNGIQQQLERLENGGVVVSSMVGRTRLYQFNPRYPFLKELRALIQRAMEFLSEKEMQQYYRRRTRPRKKGKPL</sequence>
<dbReference type="EMBL" id="BART01002703">
    <property type="protein sequence ID" value="GAG66492.1"/>
    <property type="molecule type" value="Genomic_DNA"/>
</dbReference>
<dbReference type="AlphaFoldDB" id="X1A8V9"/>
<dbReference type="SMART" id="SM00418">
    <property type="entry name" value="HTH_ARSR"/>
    <property type="match status" value="1"/>
</dbReference>
<dbReference type="CDD" id="cd00090">
    <property type="entry name" value="HTH_ARSR"/>
    <property type="match status" value="1"/>
</dbReference>
<organism evidence="2">
    <name type="scientific">marine sediment metagenome</name>
    <dbReference type="NCBI Taxonomy" id="412755"/>
    <lineage>
        <taxon>unclassified sequences</taxon>
        <taxon>metagenomes</taxon>
        <taxon>ecological metagenomes</taxon>
    </lineage>
</organism>
<protein>
    <recommendedName>
        <fullName evidence="1">HTH arsR-type domain-containing protein</fullName>
    </recommendedName>
</protein>
<dbReference type="Gene3D" id="1.10.10.10">
    <property type="entry name" value="Winged helix-like DNA-binding domain superfamily/Winged helix DNA-binding domain"/>
    <property type="match status" value="1"/>
</dbReference>
<evidence type="ECO:0000313" key="2">
    <source>
        <dbReference type="EMBL" id="GAG66492.1"/>
    </source>
</evidence>
<name>X1A8V9_9ZZZZ</name>
<dbReference type="InterPro" id="IPR011991">
    <property type="entry name" value="ArsR-like_HTH"/>
</dbReference>
<dbReference type="SUPFAM" id="SSF46785">
    <property type="entry name" value="Winged helix' DNA-binding domain"/>
    <property type="match status" value="1"/>
</dbReference>
<feature type="domain" description="HTH arsR-type" evidence="1">
    <location>
        <begin position="1"/>
        <end position="85"/>
    </location>
</feature>
<accession>X1A8V9</accession>
<evidence type="ECO:0000259" key="1">
    <source>
        <dbReference type="SMART" id="SM00418"/>
    </source>
</evidence>
<proteinExistence type="predicted"/>
<dbReference type="InterPro" id="IPR036388">
    <property type="entry name" value="WH-like_DNA-bd_sf"/>
</dbReference>